<dbReference type="GO" id="GO:0016491">
    <property type="term" value="F:oxidoreductase activity"/>
    <property type="evidence" value="ECO:0007669"/>
    <property type="project" value="UniProtKB-KW"/>
</dbReference>
<keyword evidence="2" id="KW-0560">Oxidoreductase</keyword>
<dbReference type="PANTHER" id="PTHR43477">
    <property type="entry name" value="DIHYDROANTICAPSIN 7-DEHYDROGENASE"/>
    <property type="match status" value="1"/>
</dbReference>
<dbReference type="OrthoDB" id="9803333at2"/>
<dbReference type="AlphaFoldDB" id="D9SVV5"/>
<dbReference type="Pfam" id="PF13561">
    <property type="entry name" value="adh_short_C2"/>
    <property type="match status" value="1"/>
</dbReference>
<dbReference type="FunFam" id="3.40.50.720:FF:000084">
    <property type="entry name" value="Short-chain dehydrogenase reductase"/>
    <property type="match status" value="1"/>
</dbReference>
<dbReference type="InterPro" id="IPR002347">
    <property type="entry name" value="SDR_fam"/>
</dbReference>
<dbReference type="eggNOG" id="COG1028">
    <property type="taxonomic scope" value="Bacteria"/>
</dbReference>
<dbReference type="RefSeq" id="WP_010073568.1">
    <property type="nucleotide sequence ID" value="NC_014393.1"/>
</dbReference>
<dbReference type="InterPro" id="IPR020904">
    <property type="entry name" value="Sc_DH/Rdtase_CS"/>
</dbReference>
<reference evidence="3 4" key="1">
    <citation type="submission" date="2010-08" db="EMBL/GenBank/DDBJ databases">
        <title>Complete sequence of Clostridium cellulovorans 743B.</title>
        <authorList>
            <consortium name="US DOE Joint Genome Institute"/>
            <person name="Lucas S."/>
            <person name="Copeland A."/>
            <person name="Lapidus A."/>
            <person name="Cheng J.-F."/>
            <person name="Bruce D."/>
            <person name="Goodwin L."/>
            <person name="Pitluck S."/>
            <person name="Chertkov O."/>
            <person name="Detter J.C."/>
            <person name="Han C."/>
            <person name="Tapia R."/>
            <person name="Land M."/>
            <person name="Hauser L."/>
            <person name="Chang Y.-J."/>
            <person name="Jeffries C."/>
            <person name="Kyrpides N."/>
            <person name="Ivanova N."/>
            <person name="Mikhailova N."/>
            <person name="Hemme C.L."/>
            <person name="Woyke T."/>
        </authorList>
    </citation>
    <scope>NUCLEOTIDE SEQUENCE [LARGE SCALE GENOMIC DNA]</scope>
    <source>
        <strain evidence="4">ATCC 35296 / DSM 3052 / OCM 3 / 743B</strain>
    </source>
</reference>
<name>D9SVV5_CLOC7</name>
<dbReference type="CDD" id="cd05233">
    <property type="entry name" value="SDR_c"/>
    <property type="match status" value="1"/>
</dbReference>
<dbReference type="PRINTS" id="PR00080">
    <property type="entry name" value="SDRFAMILY"/>
</dbReference>
<comment type="similarity">
    <text evidence="1">Belongs to the short-chain dehydrogenases/reductases (SDR) family.</text>
</comment>
<dbReference type="Proteomes" id="UP000002730">
    <property type="component" value="Chromosome"/>
</dbReference>
<evidence type="ECO:0000313" key="4">
    <source>
        <dbReference type="Proteomes" id="UP000002730"/>
    </source>
</evidence>
<evidence type="ECO:0000256" key="2">
    <source>
        <dbReference type="ARBA" id="ARBA00023002"/>
    </source>
</evidence>
<keyword evidence="4" id="KW-1185">Reference proteome</keyword>
<dbReference type="HOGENOM" id="CLU_010194_1_3_9"/>
<dbReference type="Gene3D" id="3.40.50.720">
    <property type="entry name" value="NAD(P)-binding Rossmann-like Domain"/>
    <property type="match status" value="1"/>
</dbReference>
<accession>D9SVV5</accession>
<dbReference type="GO" id="GO:0008206">
    <property type="term" value="P:bile acid metabolic process"/>
    <property type="evidence" value="ECO:0007669"/>
    <property type="project" value="UniProtKB-ARBA"/>
</dbReference>
<proteinExistence type="inferred from homology"/>
<dbReference type="InterPro" id="IPR036291">
    <property type="entry name" value="NAD(P)-bd_dom_sf"/>
</dbReference>
<dbReference type="STRING" id="573061.Clocel_3490"/>
<protein>
    <submittedName>
        <fullName evidence="3">Short-chain dehydrogenase/reductase SDR</fullName>
    </submittedName>
</protein>
<dbReference type="SUPFAM" id="SSF51735">
    <property type="entry name" value="NAD(P)-binding Rossmann-fold domains"/>
    <property type="match status" value="1"/>
</dbReference>
<dbReference type="InterPro" id="IPR051122">
    <property type="entry name" value="SDR_DHRS6-like"/>
</dbReference>
<dbReference type="PANTHER" id="PTHR43477:SF1">
    <property type="entry name" value="DIHYDROANTICAPSIN 7-DEHYDROGENASE"/>
    <property type="match status" value="1"/>
</dbReference>
<organism evidence="3 4">
    <name type="scientific">Clostridium cellulovorans (strain ATCC 35296 / DSM 3052 / OCM 3 / 743B)</name>
    <dbReference type="NCBI Taxonomy" id="573061"/>
    <lineage>
        <taxon>Bacteria</taxon>
        <taxon>Bacillati</taxon>
        <taxon>Bacillota</taxon>
        <taxon>Clostridia</taxon>
        <taxon>Eubacteriales</taxon>
        <taxon>Clostridiaceae</taxon>
        <taxon>Clostridium</taxon>
    </lineage>
</organism>
<dbReference type="PROSITE" id="PS00061">
    <property type="entry name" value="ADH_SHORT"/>
    <property type="match status" value="1"/>
</dbReference>
<sequence>MSKTVLITGGNKGIGLATTELFLNEGYKVIVIGRDFTNFKFNNNENVEKVQFDVSNINEIPTLIEKLGDIDILVNNAGISNKVDYENYSQEQVDRILKINIEAPVAFIREISKGFLAKGKGRIVNVASQAAEVGHPDIWYGITKAGLVNVTRSFANLLGPKGIVINAIAPGPVETEMILNSGHNERFERIKERSYLKRIAKPIEVAKTILWLAIESPEYINGETIDINNGAQSI</sequence>
<evidence type="ECO:0000313" key="3">
    <source>
        <dbReference type="EMBL" id="ADL53166.1"/>
    </source>
</evidence>
<dbReference type="EMBL" id="CP002160">
    <property type="protein sequence ID" value="ADL53166.1"/>
    <property type="molecule type" value="Genomic_DNA"/>
</dbReference>
<dbReference type="PRINTS" id="PR00081">
    <property type="entry name" value="GDHRDH"/>
</dbReference>
<evidence type="ECO:0000256" key="1">
    <source>
        <dbReference type="ARBA" id="ARBA00006484"/>
    </source>
</evidence>
<dbReference type="KEGG" id="ccb:Clocel_3490"/>
<gene>
    <name evidence="3" type="ordered locus">Clocel_3490</name>
</gene>